<dbReference type="AlphaFoldDB" id="W7CUU2"/>
<keyword evidence="3" id="KW-0238">DNA-binding</keyword>
<dbReference type="PANTHER" id="PTHR30419:SF8">
    <property type="entry name" value="NITROGEN ASSIMILATION TRANSCRIPTIONAL ACTIVATOR-RELATED"/>
    <property type="match status" value="1"/>
</dbReference>
<dbReference type="InterPro" id="IPR005119">
    <property type="entry name" value="LysR_subst-bd"/>
</dbReference>
<feature type="domain" description="HTH lysR-type" evidence="5">
    <location>
        <begin position="1"/>
        <end position="58"/>
    </location>
</feature>
<dbReference type="InterPro" id="IPR036390">
    <property type="entry name" value="WH_DNA-bd_sf"/>
</dbReference>
<dbReference type="EMBL" id="AODH01000045">
    <property type="protein sequence ID" value="EUJ36713.1"/>
    <property type="molecule type" value="Genomic_DNA"/>
</dbReference>
<keyword evidence="2" id="KW-0805">Transcription regulation</keyword>
<dbReference type="SUPFAM" id="SSF46785">
    <property type="entry name" value="Winged helix' DNA-binding domain"/>
    <property type="match status" value="1"/>
</dbReference>
<gene>
    <name evidence="6" type="ORF">BCAMP_10575</name>
</gene>
<dbReference type="PANTHER" id="PTHR30419">
    <property type="entry name" value="HTH-TYPE TRANSCRIPTIONAL REGULATOR YBHD"/>
    <property type="match status" value="1"/>
</dbReference>
<dbReference type="FunFam" id="1.10.10.10:FF:000001">
    <property type="entry name" value="LysR family transcriptional regulator"/>
    <property type="match status" value="1"/>
</dbReference>
<protein>
    <submittedName>
        <fullName evidence="6">LysR family transcriptional regulator</fullName>
    </submittedName>
</protein>
<organism evidence="6 7">
    <name type="scientific">Brochothrix campestris FSL F6-1037</name>
    <dbReference type="NCBI Taxonomy" id="1265861"/>
    <lineage>
        <taxon>Bacteria</taxon>
        <taxon>Bacillati</taxon>
        <taxon>Bacillota</taxon>
        <taxon>Bacilli</taxon>
        <taxon>Bacillales</taxon>
        <taxon>Listeriaceae</taxon>
        <taxon>Brochothrix</taxon>
    </lineage>
</organism>
<dbReference type="PRINTS" id="PR00039">
    <property type="entry name" value="HTHLYSR"/>
</dbReference>
<keyword evidence="7" id="KW-1185">Reference proteome</keyword>
<evidence type="ECO:0000313" key="6">
    <source>
        <dbReference type="EMBL" id="EUJ36713.1"/>
    </source>
</evidence>
<dbReference type="GO" id="GO:0003700">
    <property type="term" value="F:DNA-binding transcription factor activity"/>
    <property type="evidence" value="ECO:0007669"/>
    <property type="project" value="InterPro"/>
</dbReference>
<keyword evidence="4" id="KW-0804">Transcription</keyword>
<dbReference type="RefSeq" id="WP_035315297.1">
    <property type="nucleotide sequence ID" value="NZ_AODH01000045.1"/>
</dbReference>
<reference evidence="6 7" key="1">
    <citation type="submission" date="2012-12" db="EMBL/GenBank/DDBJ databases">
        <title>Novel taxa of Listeriaceae from agricultural environments in the United States.</title>
        <authorList>
            <person name="den Bakker H.C."/>
            <person name="Allred A."/>
            <person name="Warchocki S."/>
            <person name="Wright E.M."/>
            <person name="Burrell A."/>
            <person name="Nightingale K.K."/>
            <person name="Kephart D."/>
            <person name="Wiedmann M."/>
        </authorList>
    </citation>
    <scope>NUCLEOTIDE SEQUENCE [LARGE SCALE GENOMIC DNA]</scope>
    <source>
        <strain evidence="6 7">FSL F6-1037</strain>
    </source>
</reference>
<dbReference type="GO" id="GO:0003677">
    <property type="term" value="F:DNA binding"/>
    <property type="evidence" value="ECO:0007669"/>
    <property type="project" value="UniProtKB-KW"/>
</dbReference>
<accession>W7CUU2</accession>
<dbReference type="InterPro" id="IPR050950">
    <property type="entry name" value="HTH-type_LysR_regulators"/>
</dbReference>
<dbReference type="PROSITE" id="PS50931">
    <property type="entry name" value="HTH_LYSR"/>
    <property type="match status" value="1"/>
</dbReference>
<evidence type="ECO:0000313" key="7">
    <source>
        <dbReference type="Proteomes" id="UP000019243"/>
    </source>
</evidence>
<comment type="caution">
    <text evidence="6">The sequence shown here is derived from an EMBL/GenBank/DDBJ whole genome shotgun (WGS) entry which is preliminary data.</text>
</comment>
<comment type="similarity">
    <text evidence="1">Belongs to the LysR transcriptional regulatory family.</text>
</comment>
<dbReference type="OrthoDB" id="9803735at2"/>
<proteinExistence type="inferred from homology"/>
<name>W7CUU2_9LIST</name>
<dbReference type="Proteomes" id="UP000019243">
    <property type="component" value="Unassembled WGS sequence"/>
</dbReference>
<dbReference type="Gene3D" id="1.10.10.10">
    <property type="entry name" value="Winged helix-like DNA-binding domain superfamily/Winged helix DNA-binding domain"/>
    <property type="match status" value="1"/>
</dbReference>
<dbReference type="Gene3D" id="3.40.190.290">
    <property type="match status" value="1"/>
</dbReference>
<evidence type="ECO:0000256" key="2">
    <source>
        <dbReference type="ARBA" id="ARBA00023015"/>
    </source>
</evidence>
<dbReference type="Pfam" id="PF00126">
    <property type="entry name" value="HTH_1"/>
    <property type="match status" value="1"/>
</dbReference>
<evidence type="ECO:0000256" key="4">
    <source>
        <dbReference type="ARBA" id="ARBA00023163"/>
    </source>
</evidence>
<evidence type="ECO:0000256" key="1">
    <source>
        <dbReference type="ARBA" id="ARBA00009437"/>
    </source>
</evidence>
<evidence type="ECO:0000256" key="3">
    <source>
        <dbReference type="ARBA" id="ARBA00023125"/>
    </source>
</evidence>
<dbReference type="STRING" id="1265861.BCAMP_10575"/>
<dbReference type="InterPro" id="IPR036388">
    <property type="entry name" value="WH-like_DNA-bd_sf"/>
</dbReference>
<dbReference type="PATRIC" id="fig|1265861.3.peg.2079"/>
<dbReference type="Pfam" id="PF03466">
    <property type="entry name" value="LysR_substrate"/>
    <property type="match status" value="1"/>
</dbReference>
<evidence type="ECO:0000259" key="5">
    <source>
        <dbReference type="PROSITE" id="PS50931"/>
    </source>
</evidence>
<dbReference type="GO" id="GO:0005829">
    <property type="term" value="C:cytosol"/>
    <property type="evidence" value="ECO:0007669"/>
    <property type="project" value="TreeGrafter"/>
</dbReference>
<dbReference type="InterPro" id="IPR000847">
    <property type="entry name" value="LysR_HTH_N"/>
</dbReference>
<dbReference type="SUPFAM" id="SSF53850">
    <property type="entry name" value="Periplasmic binding protein-like II"/>
    <property type="match status" value="1"/>
</dbReference>
<sequence length="292" mass="32378">MNLRHLMIFKQVAKDGSVTLAANNLLLSQPAVSRSLKELETELKISLFDRAAGKIHLNQAGKMILAKATAVLSLIDDISEISHKLAQQNNLRIGSTITVATSLLSQIIKTHEQRYPDNKVTVQIENPGDLEQKILNNELDLAIGEGVSSYDKITSVTISEYDLVFICSVNNPLAQKERVTIDDVLKERLLLREKGSAIRDTFDNYLAMRNLNPEALWTSVNSPSLIQAVSENLGVSLLAPDIVRQVRTNDAVKILTVENFHLTNSMSVIFRNDKANQPGVKEMIAIVQEIVQ</sequence>